<dbReference type="Proteomes" id="UP000567179">
    <property type="component" value="Unassembled WGS sequence"/>
</dbReference>
<keyword evidence="2" id="KW-1185">Reference proteome</keyword>
<dbReference type="EMBL" id="JAACJJ010000047">
    <property type="protein sequence ID" value="KAF5313770.1"/>
    <property type="molecule type" value="Genomic_DNA"/>
</dbReference>
<dbReference type="OrthoDB" id="543373at2759"/>
<dbReference type="AlphaFoldDB" id="A0A8H5AZD2"/>
<organism evidence="1 2">
    <name type="scientific">Psilocybe cf. subviscida</name>
    <dbReference type="NCBI Taxonomy" id="2480587"/>
    <lineage>
        <taxon>Eukaryota</taxon>
        <taxon>Fungi</taxon>
        <taxon>Dikarya</taxon>
        <taxon>Basidiomycota</taxon>
        <taxon>Agaricomycotina</taxon>
        <taxon>Agaricomycetes</taxon>
        <taxon>Agaricomycetidae</taxon>
        <taxon>Agaricales</taxon>
        <taxon>Agaricineae</taxon>
        <taxon>Strophariaceae</taxon>
        <taxon>Psilocybe</taxon>
    </lineage>
</organism>
<evidence type="ECO:0000313" key="2">
    <source>
        <dbReference type="Proteomes" id="UP000567179"/>
    </source>
</evidence>
<proteinExistence type="predicted"/>
<evidence type="ECO:0000313" key="1">
    <source>
        <dbReference type="EMBL" id="KAF5313770.1"/>
    </source>
</evidence>
<reference evidence="1 2" key="1">
    <citation type="journal article" date="2020" name="ISME J.">
        <title>Uncovering the hidden diversity of litter-decomposition mechanisms in mushroom-forming fungi.</title>
        <authorList>
            <person name="Floudas D."/>
            <person name="Bentzer J."/>
            <person name="Ahren D."/>
            <person name="Johansson T."/>
            <person name="Persson P."/>
            <person name="Tunlid A."/>
        </authorList>
    </citation>
    <scope>NUCLEOTIDE SEQUENCE [LARGE SCALE GENOMIC DNA]</scope>
    <source>
        <strain evidence="1 2">CBS 101986</strain>
    </source>
</reference>
<protein>
    <submittedName>
        <fullName evidence="1">Uncharacterized protein</fullName>
    </submittedName>
</protein>
<name>A0A8H5AZD2_9AGAR</name>
<sequence length="141" mass="16407">MEIDTPTRDFRPAYANYEQPRMGDNNIRANTERAVNEKLATTPKVYILALLQFRPIQTWCVAYSPSSSSTVCASHPHQHSRPPYIEKRLRRSWPLDLKHHAFASEQHLDSTLCHPILERLWIIVKLIAIGFARPRVLFFDL</sequence>
<comment type="caution">
    <text evidence="1">The sequence shown here is derived from an EMBL/GenBank/DDBJ whole genome shotgun (WGS) entry which is preliminary data.</text>
</comment>
<gene>
    <name evidence="1" type="ORF">D9619_013684</name>
</gene>
<accession>A0A8H5AZD2</accession>